<dbReference type="EMBL" id="OW240917">
    <property type="protein sequence ID" value="CAH2300494.1"/>
    <property type="molecule type" value="Genomic_DNA"/>
</dbReference>
<evidence type="ECO:0000256" key="1">
    <source>
        <dbReference type="SAM" id="MobiDB-lite"/>
    </source>
</evidence>
<name>A0AAD1W973_PELCU</name>
<evidence type="ECO:0000313" key="2">
    <source>
        <dbReference type="EMBL" id="CAH2300494.1"/>
    </source>
</evidence>
<reference evidence="2" key="1">
    <citation type="submission" date="2022-03" db="EMBL/GenBank/DDBJ databases">
        <authorList>
            <person name="Alioto T."/>
            <person name="Alioto T."/>
            <person name="Gomez Garrido J."/>
        </authorList>
    </citation>
    <scope>NUCLEOTIDE SEQUENCE</scope>
</reference>
<evidence type="ECO:0008006" key="4">
    <source>
        <dbReference type="Google" id="ProtNLM"/>
    </source>
</evidence>
<organism evidence="2 3">
    <name type="scientific">Pelobates cultripes</name>
    <name type="common">Western spadefoot toad</name>
    <dbReference type="NCBI Taxonomy" id="61616"/>
    <lineage>
        <taxon>Eukaryota</taxon>
        <taxon>Metazoa</taxon>
        <taxon>Chordata</taxon>
        <taxon>Craniata</taxon>
        <taxon>Vertebrata</taxon>
        <taxon>Euteleostomi</taxon>
        <taxon>Amphibia</taxon>
        <taxon>Batrachia</taxon>
        <taxon>Anura</taxon>
        <taxon>Pelobatoidea</taxon>
        <taxon>Pelobatidae</taxon>
        <taxon>Pelobates</taxon>
    </lineage>
</organism>
<evidence type="ECO:0000313" key="3">
    <source>
        <dbReference type="Proteomes" id="UP001295444"/>
    </source>
</evidence>
<accession>A0AAD1W973</accession>
<dbReference type="AlphaFoldDB" id="A0AAD1W973"/>
<dbReference type="Proteomes" id="UP001295444">
    <property type="component" value="Chromosome 06"/>
</dbReference>
<dbReference type="InterPro" id="IPR036691">
    <property type="entry name" value="Endo/exonu/phosph_ase_sf"/>
</dbReference>
<gene>
    <name evidence="2" type="ORF">PECUL_23A028158</name>
</gene>
<keyword evidence="3" id="KW-1185">Reference proteome</keyword>
<feature type="compositionally biased region" description="Low complexity" evidence="1">
    <location>
        <begin position="15"/>
        <end position="26"/>
    </location>
</feature>
<feature type="region of interest" description="Disordered" evidence="1">
    <location>
        <begin position="14"/>
        <end position="34"/>
    </location>
</feature>
<dbReference type="Gene3D" id="3.60.10.10">
    <property type="entry name" value="Endonuclease/exonuclease/phosphatase"/>
    <property type="match status" value="1"/>
</dbReference>
<dbReference type="SUPFAM" id="SSF56219">
    <property type="entry name" value="DNase I-like"/>
    <property type="match status" value="1"/>
</dbReference>
<proteinExistence type="predicted"/>
<sequence>MADRMAQIEADHDTLTAAQAAQTSSHSRQKTQMQAMARHIEDLDNRCCRQNLRIRGLQEDVLRDNHRRYICVKGTIANRTYTFANIYAPNKHQHHFLRTALKAVERFTEGCLVIGGDLNVALTPTMDTSMGSSMTPQHILTNIAKTLNERQKKLQNTYKEIFHSQDYRLK</sequence>
<protein>
    <recommendedName>
        <fullName evidence="4">Endonuclease/exonuclease/phosphatase domain-containing protein</fullName>
    </recommendedName>
</protein>